<feature type="region of interest" description="Disordered" evidence="1">
    <location>
        <begin position="439"/>
        <end position="474"/>
    </location>
</feature>
<reference evidence="3" key="1">
    <citation type="submission" date="2014-03" db="EMBL/GenBank/DDBJ databases">
        <title>The Genome Sequence of Puccinia striiformis f. sp. tritici PST-78.</title>
        <authorList>
            <consortium name="The Broad Institute Genome Sequencing Platform"/>
            <person name="Cuomo C."/>
            <person name="Hulbert S."/>
            <person name="Chen X."/>
            <person name="Walker B."/>
            <person name="Young S.K."/>
            <person name="Zeng Q."/>
            <person name="Gargeya S."/>
            <person name="Fitzgerald M."/>
            <person name="Haas B."/>
            <person name="Abouelleil A."/>
            <person name="Alvarado L."/>
            <person name="Arachchi H.M."/>
            <person name="Berlin A.M."/>
            <person name="Chapman S.B."/>
            <person name="Goldberg J."/>
            <person name="Griggs A."/>
            <person name="Gujja S."/>
            <person name="Hansen M."/>
            <person name="Howarth C."/>
            <person name="Imamovic A."/>
            <person name="Larimer J."/>
            <person name="McCowan C."/>
            <person name="Montmayeur A."/>
            <person name="Murphy C."/>
            <person name="Neiman D."/>
            <person name="Pearson M."/>
            <person name="Priest M."/>
            <person name="Roberts A."/>
            <person name="Saif S."/>
            <person name="Shea T."/>
            <person name="Sisk P."/>
            <person name="Sykes S."/>
            <person name="Wortman J."/>
            <person name="Nusbaum C."/>
            <person name="Birren B."/>
        </authorList>
    </citation>
    <scope>NUCLEOTIDE SEQUENCE [LARGE SCALE GENOMIC DNA]</scope>
    <source>
        <strain evidence="3">race PST-78</strain>
    </source>
</reference>
<feature type="compositionally biased region" description="Low complexity" evidence="1">
    <location>
        <begin position="1412"/>
        <end position="1421"/>
    </location>
</feature>
<feature type="compositionally biased region" description="Basic and acidic residues" evidence="1">
    <location>
        <begin position="452"/>
        <end position="474"/>
    </location>
</feature>
<feature type="compositionally biased region" description="Basic and acidic residues" evidence="1">
    <location>
        <begin position="1438"/>
        <end position="1457"/>
    </location>
</feature>
<feature type="region of interest" description="Disordered" evidence="1">
    <location>
        <begin position="490"/>
        <end position="675"/>
    </location>
</feature>
<feature type="compositionally biased region" description="Polar residues" evidence="1">
    <location>
        <begin position="1257"/>
        <end position="1268"/>
    </location>
</feature>
<feature type="compositionally biased region" description="Basic and acidic residues" evidence="1">
    <location>
        <begin position="95"/>
        <end position="125"/>
    </location>
</feature>
<feature type="region of interest" description="Disordered" evidence="1">
    <location>
        <begin position="1247"/>
        <end position="1472"/>
    </location>
</feature>
<comment type="caution">
    <text evidence="2">The sequence shown here is derived from an EMBL/GenBank/DDBJ whole genome shotgun (WGS) entry which is preliminary data.</text>
</comment>
<dbReference type="OrthoDB" id="2501104at2759"/>
<gene>
    <name evidence="2" type="ORF">PSTG_12058</name>
</gene>
<feature type="compositionally biased region" description="Polar residues" evidence="1">
    <location>
        <begin position="366"/>
        <end position="394"/>
    </location>
</feature>
<feature type="compositionally biased region" description="Basic and acidic residues" evidence="1">
    <location>
        <begin position="597"/>
        <end position="618"/>
    </location>
</feature>
<name>A0A0L0V6I5_9BASI</name>
<protein>
    <submittedName>
        <fullName evidence="2">Uncharacterized protein</fullName>
    </submittedName>
</protein>
<dbReference type="Proteomes" id="UP000054564">
    <property type="component" value="Unassembled WGS sequence"/>
</dbReference>
<feature type="compositionally biased region" description="Low complexity" evidence="1">
    <location>
        <begin position="1327"/>
        <end position="1357"/>
    </location>
</feature>
<feature type="compositionally biased region" description="Basic and acidic residues" evidence="1">
    <location>
        <begin position="253"/>
        <end position="271"/>
    </location>
</feature>
<feature type="compositionally biased region" description="Basic and acidic residues" evidence="1">
    <location>
        <begin position="199"/>
        <end position="216"/>
    </location>
</feature>
<feature type="compositionally biased region" description="Low complexity" evidence="1">
    <location>
        <begin position="580"/>
        <end position="594"/>
    </location>
</feature>
<feature type="region of interest" description="Disordered" evidence="1">
    <location>
        <begin position="1"/>
        <end position="279"/>
    </location>
</feature>
<accession>A0A0L0V6I5</accession>
<feature type="region of interest" description="Disordered" evidence="1">
    <location>
        <begin position="324"/>
        <end position="346"/>
    </location>
</feature>
<feature type="compositionally biased region" description="Acidic residues" evidence="1">
    <location>
        <begin position="233"/>
        <end position="242"/>
    </location>
</feature>
<feature type="compositionally biased region" description="Basic and acidic residues" evidence="1">
    <location>
        <begin position="141"/>
        <end position="175"/>
    </location>
</feature>
<evidence type="ECO:0000313" key="2">
    <source>
        <dbReference type="EMBL" id="KNE94594.1"/>
    </source>
</evidence>
<organism evidence="2 3">
    <name type="scientific">Puccinia striiformis f. sp. tritici PST-78</name>
    <dbReference type="NCBI Taxonomy" id="1165861"/>
    <lineage>
        <taxon>Eukaryota</taxon>
        <taxon>Fungi</taxon>
        <taxon>Dikarya</taxon>
        <taxon>Basidiomycota</taxon>
        <taxon>Pucciniomycotina</taxon>
        <taxon>Pucciniomycetes</taxon>
        <taxon>Pucciniales</taxon>
        <taxon>Pucciniaceae</taxon>
        <taxon>Puccinia</taxon>
    </lineage>
</organism>
<evidence type="ECO:0000313" key="3">
    <source>
        <dbReference type="Proteomes" id="UP000054564"/>
    </source>
</evidence>
<dbReference type="STRING" id="1165861.A0A0L0V6I5"/>
<proteinExistence type="predicted"/>
<feature type="compositionally biased region" description="Basic and acidic residues" evidence="1">
    <location>
        <begin position="325"/>
        <end position="335"/>
    </location>
</feature>
<feature type="region of interest" description="Disordered" evidence="1">
    <location>
        <begin position="366"/>
        <end position="409"/>
    </location>
</feature>
<keyword evidence="3" id="KW-1185">Reference proteome</keyword>
<sequence length="1472" mass="166244">MHGVSWEDGLDDDGLDPDRRRGTGYSALNNRRSDWDRPSSDYYESKGYSDPLMDDTIYRQQFHGPEQPSGMAHGVSDEDWNDAREELAHLGFHGGSEDLRSASGSDRVDSYTHDHHTSSGHDGAEQYRQFPSDLDDYSSGHQRDRYSLSDVRSSPDFHHTEDGFNHHDRSFHSPLEDSFSPARQSSNHHSLHSPVRSDYGPEHAGSDLNTDHRNFDYDSLNYSNNSRHHLQSEDDPYGDLVDDSPPAFQPRRQHADEFDSGLGRHNERHQDNFSVRSQDDDLLYPHHYSQSGASESRFENSQTMADVDQLDPLTSTSDYTEFPYDGDHHSTHSENHFPVNSFQDPLEYPEPQRAYRIDDYHKPSLTELSQHSPIGNGSFLNGGSRQSPSLSSPPFSVASGVDRPDDLNTHEHLNHRQSYTSHQQSHLHDQYHRTAPQGYQEDDLHQSPSYRPDYEHSTLGHSPHNAEQRHISPRDDIERMRAELDDSLARDASLLAPQRPSEVPLSRSWDSTSSVPGRRSPHLRSFDTHSVNQTRIHPTLERADLSYPVTSREETDLLSTLERPRSRSDLSYSTVSGRRSPYAPGGQSPYSPYPSEHPVRSREETNIRTTTERPRSRSDLPYSNHPGRRSPYAPGRRSPYLSGRRSPSATLPSAAWPSPAVNMKPATRVSSTRPRTPVMGVLGPGNQPGAFLHHQDSLRDQLHQISDLNNHIRHSELAHQRERALVDRTAAELARQSLTDELRRSEAARERDLALVDRQVSQLAQHSLAKDLRRNEIAHQRDLALADQQVSQLAQHSLAKDLRRNEIAHQRELALADQRASQLSQQSVVQAVRENEVYRELAHQRHQLDLERAEIARQKDRVETQTQLGTIDRQLRAIDRQREVDSNRQMANLSRFGNLPSVLRGNYEGRPLASPYLQQSRFLSAARRWSARDKPRPHSSPVVFDHVDAYYRLISDHLPRQLPLFKDPYYNYDSHILDTSSRNPLRPISSAPLIGRNSGMCNPFVDGIDYDYGYGKVGSLGLKLDQFAREQAYILDDLYLYELLLRLDESIDELERQRRWQARLRWEESLDNHSRVQRWKKMTADERRTLGLSEGSYWASSLFGIPLDARFGYRNIPNFSRYKPAHLRTHFPLSSRLASRFPMFSRGGLGLGRRISNWYDYDRRPPINTKYLDRQEQIRREYAQRRGEILPGSSIRPHSLMLSGAHTRGPLTGLGATRTLGQHLPPLQPLSRTASLTSGLLSRGVSSTVPRGLTGTPHLSSSAKTSVPISMRAPLHASSTQRSHHTPTSHIHTTIKSKIPGPAYPLSLPAKSLSGHSTTSRPAVVATKPIPIKPIPSSTSNSLRPPSTAPATSRTSSIGHPSPGISARPKTPTGAPSPYLRSTTPTVLFNPRVKAVPPESETDPPPPPRPPSRNAARPPRSVLKTPPPTVSKPSTNHHRLDDERLESITKINTERNRATPAPPSPKTPRGTN</sequence>
<dbReference type="EMBL" id="AJIL01000113">
    <property type="protein sequence ID" value="KNE94594.1"/>
    <property type="molecule type" value="Genomic_DNA"/>
</dbReference>
<evidence type="ECO:0000256" key="1">
    <source>
        <dbReference type="SAM" id="MobiDB-lite"/>
    </source>
</evidence>